<evidence type="ECO:0000313" key="1">
    <source>
        <dbReference type="EMBL" id="CAL1287043.1"/>
    </source>
</evidence>
<reference evidence="1 2" key="1">
    <citation type="submission" date="2024-04" db="EMBL/GenBank/DDBJ databases">
        <authorList>
            <person name="Rising A."/>
            <person name="Reimegard J."/>
            <person name="Sonavane S."/>
            <person name="Akerstrom W."/>
            <person name="Nylinder S."/>
            <person name="Hedman E."/>
            <person name="Kallberg Y."/>
        </authorList>
    </citation>
    <scope>NUCLEOTIDE SEQUENCE [LARGE SCALE GENOMIC DNA]</scope>
</reference>
<dbReference type="EMBL" id="CAXIEN010000212">
    <property type="protein sequence ID" value="CAL1287043.1"/>
    <property type="molecule type" value="Genomic_DNA"/>
</dbReference>
<evidence type="ECO:0000313" key="2">
    <source>
        <dbReference type="Proteomes" id="UP001497382"/>
    </source>
</evidence>
<dbReference type="Proteomes" id="UP001497382">
    <property type="component" value="Unassembled WGS sequence"/>
</dbReference>
<evidence type="ECO:0008006" key="3">
    <source>
        <dbReference type="Google" id="ProtNLM"/>
    </source>
</evidence>
<comment type="caution">
    <text evidence="1">The sequence shown here is derived from an EMBL/GenBank/DDBJ whole genome shotgun (WGS) entry which is preliminary data.</text>
</comment>
<keyword evidence="2" id="KW-1185">Reference proteome</keyword>
<feature type="non-terminal residue" evidence="1">
    <location>
        <position position="1"/>
    </location>
</feature>
<proteinExistence type="predicted"/>
<gene>
    <name evidence="1" type="ORF">LARSCL_LOCUS14590</name>
</gene>
<name>A0AAV2AW99_9ARAC</name>
<accession>A0AAV2AW99</accession>
<sequence>QVYPLQSVVPKRDITHCGFWLLGFLKKYIYRIRPASVPELKDSFRRHVLDIPADSL</sequence>
<organism evidence="1 2">
    <name type="scientific">Larinioides sclopetarius</name>
    <dbReference type="NCBI Taxonomy" id="280406"/>
    <lineage>
        <taxon>Eukaryota</taxon>
        <taxon>Metazoa</taxon>
        <taxon>Ecdysozoa</taxon>
        <taxon>Arthropoda</taxon>
        <taxon>Chelicerata</taxon>
        <taxon>Arachnida</taxon>
        <taxon>Araneae</taxon>
        <taxon>Araneomorphae</taxon>
        <taxon>Entelegynae</taxon>
        <taxon>Araneoidea</taxon>
        <taxon>Araneidae</taxon>
        <taxon>Larinioides</taxon>
    </lineage>
</organism>
<protein>
    <recommendedName>
        <fullName evidence="3">Ubiquitin-like protease family profile domain-containing protein</fullName>
    </recommendedName>
</protein>
<dbReference type="AlphaFoldDB" id="A0AAV2AW99"/>